<keyword evidence="2" id="KW-1185">Reference proteome</keyword>
<name>A5CZX3_PELTS</name>
<protein>
    <submittedName>
        <fullName evidence="1">Uncharacterized protein</fullName>
    </submittedName>
</protein>
<dbReference type="STRING" id="370438.PTH_2297"/>
<organism evidence="1 2">
    <name type="scientific">Pelotomaculum thermopropionicum (strain DSM 13744 / JCM 10971 / SI)</name>
    <dbReference type="NCBI Taxonomy" id="370438"/>
    <lineage>
        <taxon>Bacteria</taxon>
        <taxon>Bacillati</taxon>
        <taxon>Bacillota</taxon>
        <taxon>Clostridia</taxon>
        <taxon>Eubacteriales</taxon>
        <taxon>Desulfotomaculaceae</taxon>
        <taxon>Pelotomaculum</taxon>
    </lineage>
</organism>
<proteinExistence type="predicted"/>
<accession>A5CZX3</accession>
<dbReference type="Proteomes" id="UP000006556">
    <property type="component" value="Chromosome"/>
</dbReference>
<dbReference type="eggNOG" id="COG2984">
    <property type="taxonomic scope" value="Bacteria"/>
</dbReference>
<dbReference type="KEGG" id="pth:PTH_2297"/>
<dbReference type="HOGENOM" id="CLU_2344178_0_0_9"/>
<reference evidence="2" key="1">
    <citation type="journal article" date="2008" name="Genome Res.">
        <title>The genome of Pelotomaculum thermopropionicum reveals niche-associated evolution in anaerobic microbiota.</title>
        <authorList>
            <person name="Kosaka T."/>
            <person name="Kato S."/>
            <person name="Shimoyama T."/>
            <person name="Ishii S."/>
            <person name="Abe T."/>
            <person name="Watanabe K."/>
        </authorList>
    </citation>
    <scope>NUCLEOTIDE SEQUENCE [LARGE SCALE GENOMIC DNA]</scope>
    <source>
        <strain evidence="2">DSM 13744 / JCM 10971 / SI</strain>
    </source>
</reference>
<dbReference type="AlphaFoldDB" id="A5CZX3"/>
<evidence type="ECO:0000313" key="1">
    <source>
        <dbReference type="EMBL" id="BAF60478.1"/>
    </source>
</evidence>
<evidence type="ECO:0000313" key="2">
    <source>
        <dbReference type="Proteomes" id="UP000006556"/>
    </source>
</evidence>
<dbReference type="EMBL" id="AP009389">
    <property type="protein sequence ID" value="BAF60478.1"/>
    <property type="molecule type" value="Genomic_DNA"/>
</dbReference>
<sequence length="97" mass="11017">MPRVLVIHSYDPGYSWVGDVSKGINEVLGKKPLSVKYFYLDTRRHLDTGYMTNAGIAARNLVRKWKPGVIAAVDDEAQKLVDKYFGAEKNREDVMKD</sequence>
<gene>
    <name evidence="1" type="ordered locus">PTH_2297</name>
</gene>